<dbReference type="NCBIfam" id="TIGR04183">
    <property type="entry name" value="Por_Secre_tail"/>
    <property type="match status" value="1"/>
</dbReference>
<name>A0ABS3SW56_9FLAO</name>
<evidence type="ECO:0000259" key="3">
    <source>
        <dbReference type="Pfam" id="PF18962"/>
    </source>
</evidence>
<dbReference type="Pfam" id="PF18962">
    <property type="entry name" value="Por_Secre_tail"/>
    <property type="match status" value="1"/>
</dbReference>
<evidence type="ECO:0000256" key="1">
    <source>
        <dbReference type="ARBA" id="ARBA00022729"/>
    </source>
</evidence>
<dbReference type="Proteomes" id="UP000681315">
    <property type="component" value="Unassembled WGS sequence"/>
</dbReference>
<feature type="signal peptide" evidence="2">
    <location>
        <begin position="1"/>
        <end position="31"/>
    </location>
</feature>
<organism evidence="4 5">
    <name type="scientific">Gelidibacter pelagius</name>
    <dbReference type="NCBI Taxonomy" id="2819985"/>
    <lineage>
        <taxon>Bacteria</taxon>
        <taxon>Pseudomonadati</taxon>
        <taxon>Bacteroidota</taxon>
        <taxon>Flavobacteriia</taxon>
        <taxon>Flavobacteriales</taxon>
        <taxon>Flavobacteriaceae</taxon>
        <taxon>Gelidibacter</taxon>
    </lineage>
</organism>
<dbReference type="EMBL" id="JAGEVG010000020">
    <property type="protein sequence ID" value="MBO3099676.1"/>
    <property type="molecule type" value="Genomic_DNA"/>
</dbReference>
<reference evidence="4 5" key="1">
    <citation type="submission" date="2021-03" db="EMBL/GenBank/DDBJ databases">
        <title>Gelidibacter sp. nov., isolated from costal sediment.</title>
        <authorList>
            <person name="Lun K.-Y."/>
        </authorList>
    </citation>
    <scope>NUCLEOTIDE SEQUENCE [LARGE SCALE GENOMIC DNA]</scope>
    <source>
        <strain evidence="4 5">DF109</strain>
    </source>
</reference>
<dbReference type="InterPro" id="IPR026444">
    <property type="entry name" value="Secre_tail"/>
</dbReference>
<feature type="domain" description="Secretion system C-terminal sorting" evidence="3">
    <location>
        <begin position="470"/>
        <end position="536"/>
    </location>
</feature>
<dbReference type="SUPFAM" id="SSF50998">
    <property type="entry name" value="Quinoprotein alcohol dehydrogenase-like"/>
    <property type="match status" value="1"/>
</dbReference>
<protein>
    <submittedName>
        <fullName evidence="4">T9SS type A sorting domain-containing protein</fullName>
    </submittedName>
</protein>
<evidence type="ECO:0000256" key="2">
    <source>
        <dbReference type="SAM" id="SignalP"/>
    </source>
</evidence>
<feature type="chain" id="PRO_5047290335" evidence="2">
    <location>
        <begin position="32"/>
        <end position="538"/>
    </location>
</feature>
<sequence length="538" mass="60047">MKQQLLNKKTGNLKTMAFMALNLFFVTHLMAQTPALVSSDATNPKYFTEYDGKLFFNAKDTDNKEWLWSTDGIGTTAHKGTVPVDHPGSQPQDLTVFNNQLIFSSVLKEGTKWNRELFEFDGTAPSLIKNIQANGESAPAGFGEFKNKLYFAADDGQVGTELWTTDGTSSGTQLLANLALALDHSNPHNFFEYDEKLLFVANDYYFGHELYSTDGTTSGTLRITDILPGWGDTLIDEFTLFKDKVYFVAYELTHGREPWITDGTESGTYMLKDIRPGLTFNYHKSEFTEYEDKLYFTAIDDTHGQEIWVTDGTENGLELFLDLYPGINSSAPTGFTIYKDKLFFGARSAGNNRGLFLTDGTEAGTSIVKTASSKAENLFIYDQKLFFTAKDGSNGRQLWLSDGTASGTQMVMTVDPLNKDAIPEDDFEYAVVDGTLYFTADYDGSGLKLWKLTGAALNVENQTKSEFLAYPNPVQNILHVASTPENIQKVDLFSITGQSLKTWKKQIDIDMSEFAPGLYFIKITTIENHTAIKQIIKN</sequence>
<comment type="caution">
    <text evidence="4">The sequence shown here is derived from an EMBL/GenBank/DDBJ whole genome shotgun (WGS) entry which is preliminary data.</text>
</comment>
<accession>A0ABS3SW56</accession>
<dbReference type="RefSeq" id="WP_208234785.1">
    <property type="nucleotide sequence ID" value="NZ_JAGEVG010000020.1"/>
</dbReference>
<proteinExistence type="predicted"/>
<evidence type="ECO:0000313" key="4">
    <source>
        <dbReference type="EMBL" id="MBO3099676.1"/>
    </source>
</evidence>
<keyword evidence="5" id="KW-1185">Reference proteome</keyword>
<keyword evidence="1 2" id="KW-0732">Signal</keyword>
<evidence type="ECO:0000313" key="5">
    <source>
        <dbReference type="Proteomes" id="UP000681315"/>
    </source>
</evidence>
<dbReference type="InterPro" id="IPR011047">
    <property type="entry name" value="Quinoprotein_ADH-like_sf"/>
</dbReference>
<gene>
    <name evidence="4" type="ORF">J4051_15455</name>
</gene>